<accession>A0A0W8E4E5</accession>
<sequence length="143" mass="15360">MFKNILVLVDGSEYSINAARAAASMADQYSGKLTMLHVVGKSFSKTTMPDLEQEIAGLRSEGSQILSSAIAATGKSEDQVEAILSWGNPLDIILEEVQDKNYDLIVMGSRGLGAIKGLLMGSVSERISRSVKCPVLIVKELDQ</sequence>
<evidence type="ECO:0000256" key="1">
    <source>
        <dbReference type="ARBA" id="ARBA00008791"/>
    </source>
</evidence>
<dbReference type="InterPro" id="IPR006015">
    <property type="entry name" value="Universal_stress_UspA"/>
</dbReference>
<organism evidence="3">
    <name type="scientific">hydrocarbon metagenome</name>
    <dbReference type="NCBI Taxonomy" id="938273"/>
    <lineage>
        <taxon>unclassified sequences</taxon>
        <taxon>metagenomes</taxon>
        <taxon>ecological metagenomes</taxon>
    </lineage>
</organism>
<gene>
    <name evidence="3" type="ORF">ASZ90_019081</name>
</gene>
<dbReference type="EMBL" id="LNQE01001878">
    <property type="protein sequence ID" value="KUG03519.1"/>
    <property type="molecule type" value="Genomic_DNA"/>
</dbReference>
<dbReference type="PRINTS" id="PR01438">
    <property type="entry name" value="UNVRSLSTRESS"/>
</dbReference>
<dbReference type="Pfam" id="PF00582">
    <property type="entry name" value="Usp"/>
    <property type="match status" value="1"/>
</dbReference>
<reference evidence="3" key="1">
    <citation type="journal article" date="2015" name="Proc. Natl. Acad. Sci. U.S.A.">
        <title>Networks of energetic and metabolic interactions define dynamics in microbial communities.</title>
        <authorList>
            <person name="Embree M."/>
            <person name="Liu J.K."/>
            <person name="Al-Bassam M.M."/>
            <person name="Zengler K."/>
        </authorList>
    </citation>
    <scope>NUCLEOTIDE SEQUENCE</scope>
</reference>
<feature type="domain" description="UspA" evidence="2">
    <location>
        <begin position="1"/>
        <end position="139"/>
    </location>
</feature>
<evidence type="ECO:0000313" key="3">
    <source>
        <dbReference type="EMBL" id="KUG03519.1"/>
    </source>
</evidence>
<evidence type="ECO:0000259" key="2">
    <source>
        <dbReference type="Pfam" id="PF00582"/>
    </source>
</evidence>
<comment type="caution">
    <text evidence="3">The sequence shown here is derived from an EMBL/GenBank/DDBJ whole genome shotgun (WGS) entry which is preliminary data.</text>
</comment>
<protein>
    <submittedName>
        <fullName evidence="3">Universal stress protein family</fullName>
    </submittedName>
</protein>
<comment type="similarity">
    <text evidence="1">Belongs to the universal stress protein A family.</text>
</comment>
<name>A0A0W8E4E5_9ZZZZ</name>
<dbReference type="PANTHER" id="PTHR46268">
    <property type="entry name" value="STRESS RESPONSE PROTEIN NHAX"/>
    <property type="match status" value="1"/>
</dbReference>
<dbReference type="AlphaFoldDB" id="A0A0W8E4E5"/>
<dbReference type="PANTHER" id="PTHR46268:SF6">
    <property type="entry name" value="UNIVERSAL STRESS PROTEIN UP12"/>
    <property type="match status" value="1"/>
</dbReference>
<proteinExistence type="inferred from homology"/>
<dbReference type="InterPro" id="IPR014729">
    <property type="entry name" value="Rossmann-like_a/b/a_fold"/>
</dbReference>
<dbReference type="InterPro" id="IPR006016">
    <property type="entry name" value="UspA"/>
</dbReference>
<dbReference type="CDD" id="cd00293">
    <property type="entry name" value="USP-like"/>
    <property type="match status" value="1"/>
</dbReference>
<dbReference type="SUPFAM" id="SSF52402">
    <property type="entry name" value="Adenine nucleotide alpha hydrolases-like"/>
    <property type="match status" value="1"/>
</dbReference>
<dbReference type="Gene3D" id="3.40.50.620">
    <property type="entry name" value="HUPs"/>
    <property type="match status" value="1"/>
</dbReference>